<comment type="similarity">
    <text evidence="2">Belongs to the TsaE family.</text>
</comment>
<dbReference type="SUPFAM" id="SSF52540">
    <property type="entry name" value="P-loop containing nucleoside triphosphate hydrolases"/>
    <property type="match status" value="1"/>
</dbReference>
<dbReference type="GO" id="GO:0005737">
    <property type="term" value="C:cytoplasm"/>
    <property type="evidence" value="ECO:0007669"/>
    <property type="project" value="UniProtKB-SubCell"/>
</dbReference>
<evidence type="ECO:0000256" key="5">
    <source>
        <dbReference type="ARBA" id="ARBA00022694"/>
    </source>
</evidence>
<evidence type="ECO:0000313" key="12">
    <source>
        <dbReference type="Proteomes" id="UP000009286"/>
    </source>
</evidence>
<dbReference type="STRING" id="856793.MICA_124"/>
<evidence type="ECO:0000256" key="4">
    <source>
        <dbReference type="ARBA" id="ARBA00022490"/>
    </source>
</evidence>
<keyword evidence="5" id="KW-0819">tRNA processing</keyword>
<comment type="subcellular location">
    <subcellularLocation>
        <location evidence="1">Cytoplasm</location>
    </subcellularLocation>
</comment>
<dbReference type="Gene3D" id="3.40.50.300">
    <property type="entry name" value="P-loop containing nucleotide triphosphate hydrolases"/>
    <property type="match status" value="1"/>
</dbReference>
<evidence type="ECO:0000256" key="9">
    <source>
        <dbReference type="ARBA" id="ARBA00022842"/>
    </source>
</evidence>
<keyword evidence="7" id="KW-0547">Nucleotide-binding</keyword>
<dbReference type="PANTHER" id="PTHR33540:SF2">
    <property type="entry name" value="TRNA THREONYLCARBAMOYLADENOSINE BIOSYNTHESIS PROTEIN TSAE"/>
    <property type="match status" value="1"/>
</dbReference>
<reference evidence="11 12" key="1">
    <citation type="journal article" date="2011" name="BMC Genomics">
        <title>Genomic insights into an obligate epibiotic bacterial predator: Micavibrio aeruginosavorus ARL-13.</title>
        <authorList>
            <person name="Wang Z."/>
            <person name="Kadouri D."/>
            <person name="Wu M."/>
        </authorList>
    </citation>
    <scope>NUCLEOTIDE SEQUENCE [LARGE SCALE GENOMIC DNA]</scope>
    <source>
        <strain evidence="11 12">ARL-13</strain>
    </source>
</reference>
<evidence type="ECO:0000313" key="11">
    <source>
        <dbReference type="EMBL" id="AEP08471.1"/>
    </source>
</evidence>
<dbReference type="InterPro" id="IPR027417">
    <property type="entry name" value="P-loop_NTPase"/>
</dbReference>
<protein>
    <recommendedName>
        <fullName evidence="3">tRNA threonylcarbamoyladenosine biosynthesis protein TsaE</fullName>
    </recommendedName>
    <alternativeName>
        <fullName evidence="10">t(6)A37 threonylcarbamoyladenosine biosynthesis protein TsaE</fullName>
    </alternativeName>
</protein>
<keyword evidence="4" id="KW-0963">Cytoplasm</keyword>
<evidence type="ECO:0000256" key="2">
    <source>
        <dbReference type="ARBA" id="ARBA00007599"/>
    </source>
</evidence>
<keyword evidence="8" id="KW-0067">ATP-binding</keyword>
<dbReference type="Pfam" id="PF02367">
    <property type="entry name" value="TsaE"/>
    <property type="match status" value="1"/>
</dbReference>
<dbReference type="OrthoDB" id="9800307at2"/>
<name>G2KMT4_MICAA</name>
<keyword evidence="12" id="KW-1185">Reference proteome</keyword>
<dbReference type="GO" id="GO:0002949">
    <property type="term" value="P:tRNA threonylcarbamoyladenosine modification"/>
    <property type="evidence" value="ECO:0007669"/>
    <property type="project" value="InterPro"/>
</dbReference>
<evidence type="ECO:0000256" key="3">
    <source>
        <dbReference type="ARBA" id="ARBA00019010"/>
    </source>
</evidence>
<organism evidence="11 12">
    <name type="scientific">Micavibrio aeruginosavorus (strain ARL-13)</name>
    <dbReference type="NCBI Taxonomy" id="856793"/>
    <lineage>
        <taxon>Bacteria</taxon>
        <taxon>Pseudomonadati</taxon>
        <taxon>Bdellovibrionota</taxon>
        <taxon>Bdellovibrionia</taxon>
        <taxon>Bdellovibrionales</taxon>
        <taxon>Pseudobdellovibrionaceae</taxon>
        <taxon>Micavibrio</taxon>
    </lineage>
</organism>
<dbReference type="PANTHER" id="PTHR33540">
    <property type="entry name" value="TRNA THREONYLCARBAMOYLADENOSINE BIOSYNTHESIS PROTEIN TSAE"/>
    <property type="match status" value="1"/>
</dbReference>
<dbReference type="GO" id="GO:0005524">
    <property type="term" value="F:ATP binding"/>
    <property type="evidence" value="ECO:0007669"/>
    <property type="project" value="UniProtKB-KW"/>
</dbReference>
<evidence type="ECO:0000256" key="1">
    <source>
        <dbReference type="ARBA" id="ARBA00004496"/>
    </source>
</evidence>
<dbReference type="InterPro" id="IPR003442">
    <property type="entry name" value="T6A_TsaE"/>
</dbReference>
<evidence type="ECO:0000256" key="8">
    <source>
        <dbReference type="ARBA" id="ARBA00022840"/>
    </source>
</evidence>
<gene>
    <name evidence="11" type="ordered locus">MICA_124</name>
</gene>
<dbReference type="eggNOG" id="COG0802">
    <property type="taxonomic scope" value="Bacteria"/>
</dbReference>
<dbReference type="HOGENOM" id="CLU_087829_4_0_5"/>
<dbReference type="NCBIfam" id="TIGR00150">
    <property type="entry name" value="T6A_YjeE"/>
    <property type="match status" value="1"/>
</dbReference>
<accession>G2KMT4</accession>
<dbReference type="GO" id="GO:0046872">
    <property type="term" value="F:metal ion binding"/>
    <property type="evidence" value="ECO:0007669"/>
    <property type="project" value="UniProtKB-KW"/>
</dbReference>
<dbReference type="Proteomes" id="UP000009286">
    <property type="component" value="Chromosome"/>
</dbReference>
<dbReference type="KEGG" id="mai:MICA_124"/>
<keyword evidence="6" id="KW-0479">Metal-binding</keyword>
<dbReference type="AlphaFoldDB" id="G2KMT4"/>
<evidence type="ECO:0000256" key="6">
    <source>
        <dbReference type="ARBA" id="ARBA00022723"/>
    </source>
</evidence>
<sequence length="162" mass="17795">MTDHDFHIPTTTHELRGEDATAALAQSIAGRLCVGQVLLLEGDLGAGKTTFARALIRALAGDEKLEVPSPTFTLVQTYDTPRGPVWHFDLYRIKTPDEVWELGWEEALSGAITIVEWPGNLGPILETMVPPQGWTLHFAADPHRPDIRIITIPDIPLNEGNA</sequence>
<evidence type="ECO:0000256" key="7">
    <source>
        <dbReference type="ARBA" id="ARBA00022741"/>
    </source>
</evidence>
<dbReference type="RefSeq" id="WP_014101694.1">
    <property type="nucleotide sequence ID" value="NC_016026.1"/>
</dbReference>
<keyword evidence="9" id="KW-0460">Magnesium</keyword>
<proteinExistence type="inferred from homology"/>
<dbReference type="EMBL" id="CP002382">
    <property type="protein sequence ID" value="AEP08471.1"/>
    <property type="molecule type" value="Genomic_DNA"/>
</dbReference>
<evidence type="ECO:0000256" key="10">
    <source>
        <dbReference type="ARBA" id="ARBA00032441"/>
    </source>
</evidence>